<evidence type="ECO:0000313" key="7">
    <source>
        <dbReference type="EMBL" id="MBD2700167.1"/>
    </source>
</evidence>
<reference evidence="7" key="1">
    <citation type="submission" date="2020-09" db="EMBL/GenBank/DDBJ databases">
        <authorList>
            <person name="Kim M.K."/>
        </authorList>
    </citation>
    <scope>NUCLEOTIDE SEQUENCE</scope>
    <source>
        <strain evidence="7">BT702</strain>
    </source>
</reference>
<keyword evidence="5" id="KW-0742">SOS response</keyword>
<protein>
    <submittedName>
        <fullName evidence="7">Y-family DNA polymerase</fullName>
    </submittedName>
</protein>
<dbReference type="InterPro" id="IPR050116">
    <property type="entry name" value="DNA_polymerase-Y"/>
</dbReference>
<dbReference type="Proteomes" id="UP000598820">
    <property type="component" value="Unassembled WGS sequence"/>
</dbReference>
<dbReference type="Gene3D" id="3.40.1170.60">
    <property type="match status" value="1"/>
</dbReference>
<dbReference type="AlphaFoldDB" id="A0A927ATG6"/>
<keyword evidence="4" id="KW-0234">DNA repair</keyword>
<dbReference type="Gene3D" id="3.30.70.270">
    <property type="match status" value="1"/>
</dbReference>
<evidence type="ECO:0000256" key="3">
    <source>
        <dbReference type="ARBA" id="ARBA00023199"/>
    </source>
</evidence>
<dbReference type="InterPro" id="IPR001126">
    <property type="entry name" value="UmuC"/>
</dbReference>
<dbReference type="GO" id="GO:0006281">
    <property type="term" value="P:DNA repair"/>
    <property type="evidence" value="ECO:0007669"/>
    <property type="project" value="UniProtKB-KW"/>
</dbReference>
<evidence type="ECO:0000256" key="1">
    <source>
        <dbReference type="ARBA" id="ARBA00010945"/>
    </source>
</evidence>
<dbReference type="EMBL" id="JACWZY010000003">
    <property type="protein sequence ID" value="MBD2700167.1"/>
    <property type="molecule type" value="Genomic_DNA"/>
</dbReference>
<evidence type="ECO:0000256" key="5">
    <source>
        <dbReference type="ARBA" id="ARBA00023236"/>
    </source>
</evidence>
<dbReference type="GO" id="GO:0042276">
    <property type="term" value="P:error-prone translesion synthesis"/>
    <property type="evidence" value="ECO:0007669"/>
    <property type="project" value="TreeGrafter"/>
</dbReference>
<dbReference type="Pfam" id="PF13438">
    <property type="entry name" value="DUF4113"/>
    <property type="match status" value="1"/>
</dbReference>
<dbReference type="Gene3D" id="3.30.1490.100">
    <property type="entry name" value="DNA polymerase, Y-family, little finger domain"/>
    <property type="match status" value="1"/>
</dbReference>
<proteinExistence type="inferred from homology"/>
<dbReference type="SUPFAM" id="SSF56672">
    <property type="entry name" value="DNA/RNA polymerases"/>
    <property type="match status" value="1"/>
</dbReference>
<dbReference type="CDD" id="cd01700">
    <property type="entry name" value="PolY_Pol_V_umuC"/>
    <property type="match status" value="1"/>
</dbReference>
<keyword evidence="8" id="KW-1185">Reference proteome</keyword>
<dbReference type="Gene3D" id="1.10.150.20">
    <property type="entry name" value="5' to 3' exonuclease, C-terminal subdomain"/>
    <property type="match status" value="1"/>
</dbReference>
<dbReference type="InterPro" id="IPR017961">
    <property type="entry name" value="DNA_pol_Y-fam_little_finger"/>
</dbReference>
<dbReference type="InterPro" id="IPR025188">
    <property type="entry name" value="DUF4113"/>
</dbReference>
<dbReference type="InterPro" id="IPR043502">
    <property type="entry name" value="DNA/RNA_pol_sf"/>
</dbReference>
<dbReference type="Pfam" id="PF00817">
    <property type="entry name" value="IMS"/>
    <property type="match status" value="1"/>
</dbReference>
<evidence type="ECO:0000256" key="2">
    <source>
        <dbReference type="ARBA" id="ARBA00022763"/>
    </source>
</evidence>
<dbReference type="GO" id="GO:0005829">
    <property type="term" value="C:cytosol"/>
    <property type="evidence" value="ECO:0007669"/>
    <property type="project" value="TreeGrafter"/>
</dbReference>
<dbReference type="Pfam" id="PF11799">
    <property type="entry name" value="IMS_C"/>
    <property type="match status" value="1"/>
</dbReference>
<comment type="caution">
    <text evidence="7">The sequence shown here is derived from an EMBL/GenBank/DDBJ whole genome shotgun (WGS) entry which is preliminary data.</text>
</comment>
<dbReference type="PANTHER" id="PTHR11076:SF34">
    <property type="entry name" value="PROTEIN UMUC"/>
    <property type="match status" value="1"/>
</dbReference>
<sequence>MYGLVDGNNFYVSCHRAFRPDLEGVPVIVLSNRDGNVIARSNEAKALGIKMGQPFFETKELRQQHGIVVFSSNFPLYGDMSSRLMSLLTNFVPDVEVYSIDEAFLQLENFWGLYPTYQGLGQDIRTKIDQWLRIPVGVGIAPTKTLAKVANKLAKKRSELNGVCVLETPQQIEDALANFPVEDLWGVGHQSAARLKRENIRTAAQLRDTNDDWIRQIMTVNGLRLVHELRGMPCKLLEVTPPPKKSIGSEPGFGTVIPDLDTIADALTSHLTRVGMKLRRSDQLAGAVTISLRTSKYRKTPGNGLAAKQYSNSITLNLPHPTSATPELLGYALTGLKAIYKTGYQYQKVGILLTDLVPESYRQKGVFVEGPDERLIKLAGVVDKVNKRFGQDKLRLASQMYNPEWPYQQKYLSPHYTTRWEDILEAM</sequence>
<dbReference type="RefSeq" id="WP_190886019.1">
    <property type="nucleotide sequence ID" value="NZ_JACWZY010000003.1"/>
</dbReference>
<dbReference type="GO" id="GO:0003684">
    <property type="term" value="F:damaged DNA binding"/>
    <property type="evidence" value="ECO:0007669"/>
    <property type="project" value="InterPro"/>
</dbReference>
<dbReference type="GO" id="GO:0009432">
    <property type="term" value="P:SOS response"/>
    <property type="evidence" value="ECO:0007669"/>
    <property type="project" value="UniProtKB-KW"/>
</dbReference>
<name>A0A927ATG6_9BACT</name>
<dbReference type="InterPro" id="IPR036775">
    <property type="entry name" value="DNA_pol_Y-fam_lit_finger_sf"/>
</dbReference>
<feature type="domain" description="UmuC" evidence="6">
    <location>
        <begin position="2"/>
        <end position="188"/>
    </location>
</feature>
<organism evidence="7 8">
    <name type="scientific">Spirosoma profusum</name>
    <dbReference type="NCBI Taxonomy" id="2771354"/>
    <lineage>
        <taxon>Bacteria</taxon>
        <taxon>Pseudomonadati</taxon>
        <taxon>Bacteroidota</taxon>
        <taxon>Cytophagia</taxon>
        <taxon>Cytophagales</taxon>
        <taxon>Cytophagaceae</taxon>
        <taxon>Spirosoma</taxon>
    </lineage>
</organism>
<dbReference type="PROSITE" id="PS50173">
    <property type="entry name" value="UMUC"/>
    <property type="match status" value="1"/>
</dbReference>
<dbReference type="PANTHER" id="PTHR11076">
    <property type="entry name" value="DNA REPAIR POLYMERASE UMUC / TRANSFERASE FAMILY MEMBER"/>
    <property type="match status" value="1"/>
</dbReference>
<keyword evidence="2" id="KW-0227">DNA damage</keyword>
<evidence type="ECO:0000313" key="8">
    <source>
        <dbReference type="Proteomes" id="UP000598820"/>
    </source>
</evidence>
<accession>A0A927ATG6</accession>
<gene>
    <name evidence="7" type="ORF">IC229_05940</name>
</gene>
<comment type="similarity">
    <text evidence="1">Belongs to the DNA polymerase type-Y family.</text>
</comment>
<keyword evidence="3" id="KW-0741">SOS mutagenesis</keyword>
<dbReference type="GO" id="GO:0003887">
    <property type="term" value="F:DNA-directed DNA polymerase activity"/>
    <property type="evidence" value="ECO:0007669"/>
    <property type="project" value="TreeGrafter"/>
</dbReference>
<dbReference type="SUPFAM" id="SSF100879">
    <property type="entry name" value="Lesion bypass DNA polymerase (Y-family), little finger domain"/>
    <property type="match status" value="1"/>
</dbReference>
<evidence type="ECO:0000256" key="4">
    <source>
        <dbReference type="ARBA" id="ARBA00023204"/>
    </source>
</evidence>
<dbReference type="InterPro" id="IPR043128">
    <property type="entry name" value="Rev_trsase/Diguanyl_cyclase"/>
</dbReference>
<evidence type="ECO:0000259" key="6">
    <source>
        <dbReference type="PROSITE" id="PS50173"/>
    </source>
</evidence>